<feature type="compositionally biased region" description="Polar residues" evidence="1">
    <location>
        <begin position="130"/>
        <end position="153"/>
    </location>
</feature>
<dbReference type="InParanoid" id="A0A7M7T6W6"/>
<dbReference type="AlphaFoldDB" id="A0A7M7T6W6"/>
<proteinExistence type="predicted"/>
<sequence>MADKKKKNVGALSTETTAAKLTNKMSSFSVSTGTLGRSAFSTEKANLSQPLMKQQQQPGKSLQQPRKSLQQPPSQQKPLQQPSDIKKRKPLQQLQQQQQIPQGKPSQQDQRRPPPQKKPQQQHEPPRKTLQPQLHQKTVHNQQPLSQRKSQQPDMVPPRAQRNDVLNESARQTLDSINRRLAAVEGTQRGIGETLKQLKDVTSSIDERQKKTERKVTEIYNILKNLMAAQSSAARTRPEFLPFKTTADIVAFDHLDDDQFDALVHYLRYLGGANETDAAAIYFKACFKFGEDLFRHVTWHGSKSDNQILALKDTRFALACTEAMPIIKEILRKPNKVEIATAMTKALKSSKEAYRRERKRVAPPAEQTPPVRRQRQNYPPQNNAAENSDAENDALFEGEQQPNDKDQRIEPFDDTQVIEEIVGEEGERVEEGETEGEGEEGEEVDEEVAEEEAEEDEDYEQEEEEGELEEQKSYVGDSNSQSINFNQLDFELPEDEFPE</sequence>
<dbReference type="GeneID" id="116416103"/>
<feature type="compositionally biased region" description="Polar residues" evidence="1">
    <location>
        <begin position="11"/>
        <end position="52"/>
    </location>
</feature>
<evidence type="ECO:0000313" key="3">
    <source>
        <dbReference type="Proteomes" id="UP000002358"/>
    </source>
</evidence>
<dbReference type="EnsemblMetazoa" id="XM_031922790">
    <property type="protein sequence ID" value="XP_031778650"/>
    <property type="gene ID" value="LOC116416103"/>
</dbReference>
<feature type="region of interest" description="Disordered" evidence="1">
    <location>
        <begin position="419"/>
        <end position="499"/>
    </location>
</feature>
<feature type="compositionally biased region" description="Low complexity" evidence="1">
    <location>
        <begin position="53"/>
        <end position="83"/>
    </location>
</feature>
<dbReference type="RefSeq" id="XP_031778650.1">
    <property type="nucleotide sequence ID" value="XM_031922790.2"/>
</dbReference>
<protein>
    <recommendedName>
        <fullName evidence="4">DUF4806 domain-containing protein</fullName>
    </recommendedName>
</protein>
<evidence type="ECO:0000256" key="1">
    <source>
        <dbReference type="SAM" id="MobiDB-lite"/>
    </source>
</evidence>
<name>A0A7M7T6W6_NASVI</name>
<feature type="region of interest" description="Disordered" evidence="1">
    <location>
        <begin position="350"/>
        <end position="389"/>
    </location>
</feature>
<feature type="compositionally biased region" description="Acidic residues" evidence="1">
    <location>
        <begin position="432"/>
        <end position="468"/>
    </location>
</feature>
<organism evidence="2 3">
    <name type="scientific">Nasonia vitripennis</name>
    <name type="common">Parasitic wasp</name>
    <dbReference type="NCBI Taxonomy" id="7425"/>
    <lineage>
        <taxon>Eukaryota</taxon>
        <taxon>Metazoa</taxon>
        <taxon>Ecdysozoa</taxon>
        <taxon>Arthropoda</taxon>
        <taxon>Hexapoda</taxon>
        <taxon>Insecta</taxon>
        <taxon>Pterygota</taxon>
        <taxon>Neoptera</taxon>
        <taxon>Endopterygota</taxon>
        <taxon>Hymenoptera</taxon>
        <taxon>Apocrita</taxon>
        <taxon>Proctotrupomorpha</taxon>
        <taxon>Chalcidoidea</taxon>
        <taxon>Pteromalidae</taxon>
        <taxon>Pteromalinae</taxon>
        <taxon>Nasonia</taxon>
    </lineage>
</organism>
<keyword evidence="3" id="KW-1185">Reference proteome</keyword>
<dbReference type="KEGG" id="nvi:116416103"/>
<feature type="region of interest" description="Disordered" evidence="1">
    <location>
        <begin position="1"/>
        <end position="168"/>
    </location>
</feature>
<feature type="compositionally biased region" description="Low complexity" evidence="1">
    <location>
        <begin position="91"/>
        <end position="108"/>
    </location>
</feature>
<feature type="compositionally biased region" description="Polar residues" evidence="1">
    <location>
        <begin position="476"/>
        <end position="487"/>
    </location>
</feature>
<accession>A0A7M7T6W6</accession>
<reference evidence="2" key="1">
    <citation type="submission" date="2021-01" db="UniProtKB">
        <authorList>
            <consortium name="EnsemblMetazoa"/>
        </authorList>
    </citation>
    <scope>IDENTIFICATION</scope>
</reference>
<evidence type="ECO:0008006" key="4">
    <source>
        <dbReference type="Google" id="ProtNLM"/>
    </source>
</evidence>
<dbReference type="Proteomes" id="UP000002358">
    <property type="component" value="Chromosome 2"/>
</dbReference>
<evidence type="ECO:0000313" key="2">
    <source>
        <dbReference type="EnsemblMetazoa" id="XP_031778650"/>
    </source>
</evidence>